<protein>
    <recommendedName>
        <fullName evidence="6">DUF1622 domain-containing protein</fullName>
    </recommendedName>
</protein>
<keyword evidence="1" id="KW-0472">Membrane</keyword>
<dbReference type="Proteomes" id="UP000467201">
    <property type="component" value="Chromosome"/>
</dbReference>
<reference evidence="2" key="3">
    <citation type="submission" date="2020-02" db="EMBL/GenBank/DDBJ databases">
        <authorList>
            <person name="Matsumoto Y."/>
            <person name="Motooka D."/>
            <person name="Nakamura S."/>
        </authorList>
    </citation>
    <scope>NUCLEOTIDE SEQUENCE</scope>
    <source>
        <strain evidence="2">JCM 12405</strain>
    </source>
</reference>
<proteinExistence type="predicted"/>
<dbReference type="RefSeq" id="WP_085190960.1">
    <property type="nucleotide sequence ID" value="NZ_AP022605.1"/>
</dbReference>
<gene>
    <name evidence="3" type="ORF">AWC01_11245</name>
    <name evidence="2" type="ORF">MDOR_15070</name>
</gene>
<keyword evidence="1" id="KW-0812">Transmembrane</keyword>
<feature type="transmembrane region" description="Helical" evidence="1">
    <location>
        <begin position="6"/>
        <end position="25"/>
    </location>
</feature>
<organism evidence="3 4">
    <name type="scientific">Mycolicibacterium doricum</name>
    <dbReference type="NCBI Taxonomy" id="126673"/>
    <lineage>
        <taxon>Bacteria</taxon>
        <taxon>Bacillati</taxon>
        <taxon>Actinomycetota</taxon>
        <taxon>Actinomycetes</taxon>
        <taxon>Mycobacteriales</taxon>
        <taxon>Mycobacteriaceae</taxon>
        <taxon>Mycolicibacterium</taxon>
    </lineage>
</organism>
<name>A0A1X1T7U5_9MYCO</name>
<accession>A0A1X1T7U5</accession>
<keyword evidence="4" id="KW-1185">Reference proteome</keyword>
<evidence type="ECO:0000313" key="4">
    <source>
        <dbReference type="Proteomes" id="UP000193564"/>
    </source>
</evidence>
<evidence type="ECO:0000313" key="3">
    <source>
        <dbReference type="EMBL" id="ORV40617.1"/>
    </source>
</evidence>
<dbReference type="KEGG" id="mdr:MDOR_15070"/>
<dbReference type="AlphaFoldDB" id="A0A1X1T7U5"/>
<dbReference type="EMBL" id="AP022605">
    <property type="protein sequence ID" value="BBZ07338.1"/>
    <property type="molecule type" value="Genomic_DNA"/>
</dbReference>
<evidence type="ECO:0008006" key="6">
    <source>
        <dbReference type="Google" id="ProtNLM"/>
    </source>
</evidence>
<sequence length="85" mass="8999">MTVADLSWLIAGAGIVLGTACLVVFRRPALALHVLLDLLLAAGLLRLTSDAGWSVVAVTAAVVLLRHLLTRTLMSGLGRRRADVR</sequence>
<dbReference type="STRING" id="126673.AWC01_11245"/>
<dbReference type="EMBL" id="LQOS01000029">
    <property type="protein sequence ID" value="ORV40617.1"/>
    <property type="molecule type" value="Genomic_DNA"/>
</dbReference>
<reference evidence="3 4" key="1">
    <citation type="submission" date="2016-01" db="EMBL/GenBank/DDBJ databases">
        <title>The new phylogeny of the genus Mycobacterium.</title>
        <authorList>
            <person name="Tarcisio F."/>
            <person name="Conor M."/>
            <person name="Antonella G."/>
            <person name="Elisabetta G."/>
            <person name="Giulia F.S."/>
            <person name="Sara T."/>
            <person name="Anna F."/>
            <person name="Clotilde B."/>
            <person name="Roberto B."/>
            <person name="Veronica D.S."/>
            <person name="Fabio R."/>
            <person name="Monica P."/>
            <person name="Olivier J."/>
            <person name="Enrico T."/>
            <person name="Nicola S."/>
        </authorList>
    </citation>
    <scope>NUCLEOTIDE SEQUENCE [LARGE SCALE GENOMIC DNA]</scope>
    <source>
        <strain evidence="3 4">DSM 44339</strain>
    </source>
</reference>
<dbReference type="Proteomes" id="UP000193564">
    <property type="component" value="Unassembled WGS sequence"/>
</dbReference>
<evidence type="ECO:0000313" key="2">
    <source>
        <dbReference type="EMBL" id="BBZ07338.1"/>
    </source>
</evidence>
<evidence type="ECO:0000313" key="5">
    <source>
        <dbReference type="Proteomes" id="UP000467201"/>
    </source>
</evidence>
<feature type="transmembrane region" description="Helical" evidence="1">
    <location>
        <begin position="53"/>
        <end position="69"/>
    </location>
</feature>
<reference evidence="2 5" key="2">
    <citation type="journal article" date="2019" name="Emerg. Microbes Infect.">
        <title>Comprehensive subspecies identification of 175 nontuberculous mycobacteria species based on 7547 genomic profiles.</title>
        <authorList>
            <person name="Matsumoto Y."/>
            <person name="Kinjo T."/>
            <person name="Motooka D."/>
            <person name="Nabeya D."/>
            <person name="Jung N."/>
            <person name="Uechi K."/>
            <person name="Horii T."/>
            <person name="Iida T."/>
            <person name="Fujita J."/>
            <person name="Nakamura S."/>
        </authorList>
    </citation>
    <scope>NUCLEOTIDE SEQUENCE [LARGE SCALE GENOMIC DNA]</scope>
    <source>
        <strain evidence="2 5">JCM 12405</strain>
    </source>
</reference>
<keyword evidence="1" id="KW-1133">Transmembrane helix</keyword>
<evidence type="ECO:0000256" key="1">
    <source>
        <dbReference type="SAM" id="Phobius"/>
    </source>
</evidence>